<evidence type="ECO:0000256" key="2">
    <source>
        <dbReference type="PROSITE-ProRule" id="PRU00339"/>
    </source>
</evidence>
<keyword evidence="5" id="KW-1185">Reference proteome</keyword>
<dbReference type="SUPFAM" id="SSF48452">
    <property type="entry name" value="TPR-like"/>
    <property type="match status" value="2"/>
</dbReference>
<feature type="compositionally biased region" description="Acidic residues" evidence="3">
    <location>
        <begin position="224"/>
        <end position="246"/>
    </location>
</feature>
<feature type="repeat" description="TPR" evidence="2">
    <location>
        <begin position="32"/>
        <end position="65"/>
    </location>
</feature>
<dbReference type="EMBL" id="JALJOT010000004">
    <property type="protein sequence ID" value="KAK9915673.1"/>
    <property type="molecule type" value="Genomic_DNA"/>
</dbReference>
<feature type="repeat" description="TPR" evidence="2">
    <location>
        <begin position="66"/>
        <end position="99"/>
    </location>
</feature>
<evidence type="ECO:0000256" key="3">
    <source>
        <dbReference type="SAM" id="MobiDB-lite"/>
    </source>
</evidence>
<feature type="compositionally biased region" description="Acidic residues" evidence="3">
    <location>
        <begin position="254"/>
        <end position="283"/>
    </location>
</feature>
<dbReference type="CDD" id="cd24142">
    <property type="entry name" value="ACL4-like"/>
    <property type="match status" value="1"/>
</dbReference>
<organism evidence="4 5">
    <name type="scientific">Coccomyxa subellipsoidea</name>
    <dbReference type="NCBI Taxonomy" id="248742"/>
    <lineage>
        <taxon>Eukaryota</taxon>
        <taxon>Viridiplantae</taxon>
        <taxon>Chlorophyta</taxon>
        <taxon>core chlorophytes</taxon>
        <taxon>Trebouxiophyceae</taxon>
        <taxon>Trebouxiophyceae incertae sedis</taxon>
        <taxon>Coccomyxaceae</taxon>
        <taxon>Coccomyxa</taxon>
    </lineage>
</organism>
<dbReference type="SMART" id="SM00028">
    <property type="entry name" value="TPR"/>
    <property type="match status" value="4"/>
</dbReference>
<proteinExistence type="predicted"/>
<dbReference type="PANTHER" id="PTHR12558:SF50">
    <property type="entry name" value="ASSEMBLY CHAPERONE OF RPL4-RELATED"/>
    <property type="match status" value="1"/>
</dbReference>
<gene>
    <name evidence="4" type="ORF">WJX75_002503</name>
</gene>
<dbReference type="PROSITE" id="PS50293">
    <property type="entry name" value="TPR_REGION"/>
    <property type="match status" value="1"/>
</dbReference>
<dbReference type="Gene3D" id="1.25.40.10">
    <property type="entry name" value="Tetratricopeptide repeat domain"/>
    <property type="match status" value="2"/>
</dbReference>
<dbReference type="Pfam" id="PF13432">
    <property type="entry name" value="TPR_16"/>
    <property type="match status" value="2"/>
</dbReference>
<feature type="region of interest" description="Disordered" evidence="3">
    <location>
        <begin position="1"/>
        <end position="24"/>
    </location>
</feature>
<feature type="region of interest" description="Disordered" evidence="3">
    <location>
        <begin position="220"/>
        <end position="283"/>
    </location>
</feature>
<dbReference type="PANTHER" id="PTHR12558">
    <property type="entry name" value="CELL DIVISION CYCLE 16,23,27"/>
    <property type="match status" value="1"/>
</dbReference>
<dbReference type="InterPro" id="IPR019734">
    <property type="entry name" value="TPR_rpt"/>
</dbReference>
<evidence type="ECO:0000313" key="5">
    <source>
        <dbReference type="Proteomes" id="UP001491310"/>
    </source>
</evidence>
<keyword evidence="1 2" id="KW-0802">TPR repeat</keyword>
<sequence>MTPLLKAQTGKGPKAKSSRVKKAKQVTEDLSAEQHFEAAQVALHSDKFKEAVRHFRRASDLDPQDVEYLDALGSVLAEVGQQDEAIKVLRRAVELQPDRGFSKYMYVGQLLDGEEALAALQKGVSVLQATIDSQDFDEGEEDAEELHARLSSALCCVAETLMGQAGEVSEVAEECEALLLRAAEADASSPEPMQAMASLRVEQGRPEEALHCLRQSIGTWSPDLLEDDNSEPEHDADDEKEQEPDPGEAMVDASEQEGPAEPELDENVGSSEEEDEYEDDDLPTFEFRFETAKLLIELDDKTHAATKVLESLIAEDDAVPDVWYLLGLSLHAGGDFEDALTAANKAERLTILRKHDNPNAGELLLDLEELKAAIQESMVAVGLAAADTMKQG</sequence>
<evidence type="ECO:0000256" key="1">
    <source>
        <dbReference type="ARBA" id="ARBA00022803"/>
    </source>
</evidence>
<name>A0ABR2YUY7_9CHLO</name>
<dbReference type="PROSITE" id="PS50005">
    <property type="entry name" value="TPR"/>
    <property type="match status" value="2"/>
</dbReference>
<evidence type="ECO:0000313" key="4">
    <source>
        <dbReference type="EMBL" id="KAK9915673.1"/>
    </source>
</evidence>
<protein>
    <recommendedName>
        <fullName evidence="6">TPR-like protein</fullName>
    </recommendedName>
</protein>
<dbReference type="Proteomes" id="UP001491310">
    <property type="component" value="Unassembled WGS sequence"/>
</dbReference>
<comment type="caution">
    <text evidence="4">The sequence shown here is derived from an EMBL/GenBank/DDBJ whole genome shotgun (WGS) entry which is preliminary data.</text>
</comment>
<dbReference type="InterPro" id="IPR011990">
    <property type="entry name" value="TPR-like_helical_dom_sf"/>
</dbReference>
<feature type="compositionally biased region" description="Basic residues" evidence="3">
    <location>
        <begin position="13"/>
        <end position="24"/>
    </location>
</feature>
<reference evidence="4 5" key="1">
    <citation type="journal article" date="2024" name="Nat. Commun.">
        <title>Phylogenomics reveals the evolutionary origins of lichenization in chlorophyte algae.</title>
        <authorList>
            <person name="Puginier C."/>
            <person name="Libourel C."/>
            <person name="Otte J."/>
            <person name="Skaloud P."/>
            <person name="Haon M."/>
            <person name="Grisel S."/>
            <person name="Petersen M."/>
            <person name="Berrin J.G."/>
            <person name="Delaux P.M."/>
            <person name="Dal Grande F."/>
            <person name="Keller J."/>
        </authorList>
    </citation>
    <scope>NUCLEOTIDE SEQUENCE [LARGE SCALE GENOMIC DNA]</scope>
    <source>
        <strain evidence="4 5">SAG 216-7</strain>
    </source>
</reference>
<accession>A0ABR2YUY7</accession>
<evidence type="ECO:0008006" key="6">
    <source>
        <dbReference type="Google" id="ProtNLM"/>
    </source>
</evidence>